<name>A0A4D7JLF5_9BACT</name>
<dbReference type="Gene3D" id="1.10.287.1490">
    <property type="match status" value="1"/>
</dbReference>
<gene>
    <name evidence="2" type="ORF">DCC35_12410</name>
</gene>
<accession>A0A4D7JLF5</accession>
<dbReference type="KEGG" id="fpf:DCC35_12410"/>
<keyword evidence="3" id="KW-1185">Reference proteome</keyword>
<feature type="coiled-coil region" evidence="1">
    <location>
        <begin position="277"/>
        <end position="332"/>
    </location>
</feature>
<keyword evidence="1" id="KW-0175">Coiled coil</keyword>
<evidence type="ECO:0000313" key="2">
    <source>
        <dbReference type="EMBL" id="QCK15487.1"/>
    </source>
</evidence>
<reference evidence="2 3" key="1">
    <citation type="submission" date="2018-04" db="EMBL/GenBank/DDBJ databases">
        <title>Complete genome uncultured novel isolate.</title>
        <authorList>
            <person name="Merlino G."/>
        </authorList>
    </citation>
    <scope>NUCLEOTIDE SEQUENCE [LARGE SCALE GENOMIC DNA]</scope>
    <source>
        <strain evidence="3">R1DC9</strain>
    </source>
</reference>
<dbReference type="Proteomes" id="UP000298616">
    <property type="component" value="Chromosome"/>
</dbReference>
<feature type="coiled-coil region" evidence="1">
    <location>
        <begin position="202"/>
        <end position="236"/>
    </location>
</feature>
<evidence type="ECO:0000256" key="1">
    <source>
        <dbReference type="SAM" id="Coils"/>
    </source>
</evidence>
<sequence length="363" mass="42833">MKAKWKLDNMRTILFFTFLSIFSTINLLSQETSKDKNETVRTVTDTVFVEVERELPENYKMLLKDINDYSDLEDIDEPESFVFEVTTVDLNRGKHEGVSVVIPEAELEQAIKIWEKDLENIFSVFKSKVINEGNLHYVENQKIDGFEDRELSLYAKIDKADDGVKVETYVADSMNVLTSEVDQRAFDRLKAYVGSYAKEVYQDVVDTQIEKEEEILEDLEDELDDLQKDHEKFRKGVKDNEIDIEHAQQDIQTNKRTIELNSEKIAKYKDDMYDAKVADNRDLEKNIKKELKKLERSKDKLQDKNKDLYSDIVEYEQEIMELEHEIKENLNRTFLKKAEIRRQQTIVELYQNKKVNIENPNKN</sequence>
<proteinExistence type="predicted"/>
<dbReference type="AlphaFoldDB" id="A0A4D7JLF5"/>
<organism evidence="2 3">
    <name type="scientific">Mangrovivirga cuniculi</name>
    <dbReference type="NCBI Taxonomy" id="2715131"/>
    <lineage>
        <taxon>Bacteria</taxon>
        <taxon>Pseudomonadati</taxon>
        <taxon>Bacteroidota</taxon>
        <taxon>Cytophagia</taxon>
        <taxon>Cytophagales</taxon>
        <taxon>Mangrovivirgaceae</taxon>
        <taxon>Mangrovivirga</taxon>
    </lineage>
</organism>
<evidence type="ECO:0000313" key="3">
    <source>
        <dbReference type="Proteomes" id="UP000298616"/>
    </source>
</evidence>
<dbReference type="EMBL" id="CP028923">
    <property type="protein sequence ID" value="QCK15487.1"/>
    <property type="molecule type" value="Genomic_DNA"/>
</dbReference>
<protein>
    <submittedName>
        <fullName evidence="2">Uncharacterized protein</fullName>
    </submittedName>
</protein>